<organism evidence="1 2">
    <name type="scientific">Phytophthora ramorum</name>
    <name type="common">Sudden oak death agent</name>
    <dbReference type="NCBI Taxonomy" id="164328"/>
    <lineage>
        <taxon>Eukaryota</taxon>
        <taxon>Sar</taxon>
        <taxon>Stramenopiles</taxon>
        <taxon>Oomycota</taxon>
        <taxon>Peronosporomycetes</taxon>
        <taxon>Peronosporales</taxon>
        <taxon>Peronosporaceae</taxon>
        <taxon>Phytophthora</taxon>
    </lineage>
</organism>
<dbReference type="OMA" id="GYLFAHK"/>
<dbReference type="AlphaFoldDB" id="H3GM01"/>
<dbReference type="OrthoDB" id="159975at2759"/>
<proteinExistence type="predicted"/>
<protein>
    <submittedName>
        <fullName evidence="1">Uncharacterized protein</fullName>
    </submittedName>
</protein>
<name>H3GM01_PHYRM</name>
<keyword evidence="2" id="KW-1185">Reference proteome</keyword>
<dbReference type="EMBL" id="DS566021">
    <property type="status" value="NOT_ANNOTATED_CDS"/>
    <property type="molecule type" value="Genomic_DNA"/>
</dbReference>
<dbReference type="VEuPathDB" id="FungiDB:KRP22_10961"/>
<accession>H3GM01</accession>
<dbReference type="VEuPathDB" id="FungiDB:KRP23_11675"/>
<evidence type="ECO:0000313" key="2">
    <source>
        <dbReference type="Proteomes" id="UP000005238"/>
    </source>
</evidence>
<dbReference type="eggNOG" id="ENOG502SMV3">
    <property type="taxonomic scope" value="Eukaryota"/>
</dbReference>
<reference evidence="1" key="2">
    <citation type="submission" date="2015-06" db="UniProtKB">
        <authorList>
            <consortium name="EnsemblProtists"/>
        </authorList>
    </citation>
    <scope>IDENTIFICATION</scope>
    <source>
        <strain evidence="1">Pr102</strain>
    </source>
</reference>
<dbReference type="RefSeq" id="XP_067740512.1">
    <property type="nucleotide sequence ID" value="XM_067882243.1"/>
</dbReference>
<dbReference type="InParanoid" id="H3GM01"/>
<dbReference type="HOGENOM" id="CLU_671717_0_0_1"/>
<evidence type="ECO:0000313" key="1">
    <source>
        <dbReference type="EnsemblProtists" id="Phyra77472"/>
    </source>
</evidence>
<dbReference type="EnsemblProtists" id="Phyra77472">
    <property type="protein sequence ID" value="Phyra77472"/>
    <property type="gene ID" value="Phyra77472"/>
</dbReference>
<reference evidence="2" key="1">
    <citation type="journal article" date="2006" name="Science">
        <title>Phytophthora genome sequences uncover evolutionary origins and mechanisms of pathogenesis.</title>
        <authorList>
            <person name="Tyler B.M."/>
            <person name="Tripathy S."/>
            <person name="Zhang X."/>
            <person name="Dehal P."/>
            <person name="Jiang R.H."/>
            <person name="Aerts A."/>
            <person name="Arredondo F.D."/>
            <person name="Baxter L."/>
            <person name="Bensasson D."/>
            <person name="Beynon J.L."/>
            <person name="Chapman J."/>
            <person name="Damasceno C.M."/>
            <person name="Dorrance A.E."/>
            <person name="Dou D."/>
            <person name="Dickerman A.W."/>
            <person name="Dubchak I.L."/>
            <person name="Garbelotto M."/>
            <person name="Gijzen M."/>
            <person name="Gordon S.G."/>
            <person name="Govers F."/>
            <person name="Grunwald N.J."/>
            <person name="Huang W."/>
            <person name="Ivors K.L."/>
            <person name="Jones R.W."/>
            <person name="Kamoun S."/>
            <person name="Krampis K."/>
            <person name="Lamour K.H."/>
            <person name="Lee M.K."/>
            <person name="McDonald W.H."/>
            <person name="Medina M."/>
            <person name="Meijer H.J."/>
            <person name="Nordberg E.K."/>
            <person name="Maclean D.J."/>
            <person name="Ospina-Giraldo M.D."/>
            <person name="Morris P.F."/>
            <person name="Phuntumart V."/>
            <person name="Putnam N.H."/>
            <person name="Rash S."/>
            <person name="Rose J.K."/>
            <person name="Sakihama Y."/>
            <person name="Salamov A.A."/>
            <person name="Savidor A."/>
            <person name="Scheuring C.F."/>
            <person name="Smith B.M."/>
            <person name="Sobral B.W."/>
            <person name="Terry A."/>
            <person name="Torto-Alalibo T.A."/>
            <person name="Win J."/>
            <person name="Xu Z."/>
            <person name="Zhang H."/>
            <person name="Grigoriev I.V."/>
            <person name="Rokhsar D.S."/>
            <person name="Boore J.L."/>
        </authorList>
    </citation>
    <scope>NUCLEOTIDE SEQUENCE [LARGE SCALE GENOMIC DNA]</scope>
    <source>
        <strain evidence="2">Pr102</strain>
    </source>
</reference>
<dbReference type="Proteomes" id="UP000005238">
    <property type="component" value="Unassembled WGS sequence"/>
</dbReference>
<sequence>MVGSDGDESVYASILARVERPELEEKLQQVANKECRSVDRRVRHAVASLTALRQLQAAAKHLRPSGDWLFQGLAAQLQSVEQLQHRLTTAVDHLQVERRTKKRKRPERRTIEEDRKVIMTEDGRWTEENVDVKRDKSGHDVATVEDESDVGVADVGTENEKKVVVGDNDSDALPCGLVRRPRGASVCMKEEPVTLSDDQIQDNLEEASVGEAVAESPMELEVFESSEESAVELEVELSDSESAVELEVELSDSESAMELEVFDSDSDEDFSPCLDMATKLEKAEKTTQLIEFPVAVKQLHSFLVDTKHLTIDDLDGYLFAHKRITDEEVDEIGRAIMSIVSVGLNLPLRPTIKLALYDLHAIVEQLELTLGELPAFLRPCMKKFSNYFLTEIAESSNIENKETRSGGVLL</sequence>
<dbReference type="GeneID" id="94217986"/>